<feature type="transmembrane region" description="Helical" evidence="7">
    <location>
        <begin position="45"/>
        <end position="62"/>
    </location>
</feature>
<dbReference type="Proteomes" id="UP001500449">
    <property type="component" value="Unassembled WGS sequence"/>
</dbReference>
<dbReference type="PANTHER" id="PTHR30482">
    <property type="entry name" value="HIGH-AFFINITY BRANCHED-CHAIN AMINO ACID TRANSPORT SYSTEM PERMEASE"/>
    <property type="match status" value="1"/>
</dbReference>
<feature type="transmembrane region" description="Helical" evidence="7">
    <location>
        <begin position="175"/>
        <end position="194"/>
    </location>
</feature>
<keyword evidence="2" id="KW-1003">Cell membrane</keyword>
<organism evidence="8 9">
    <name type="scientific">Pseudonocardia ailaonensis</name>
    <dbReference type="NCBI Taxonomy" id="367279"/>
    <lineage>
        <taxon>Bacteria</taxon>
        <taxon>Bacillati</taxon>
        <taxon>Actinomycetota</taxon>
        <taxon>Actinomycetes</taxon>
        <taxon>Pseudonocardiales</taxon>
        <taxon>Pseudonocardiaceae</taxon>
        <taxon>Pseudonocardia</taxon>
    </lineage>
</organism>
<evidence type="ECO:0000256" key="5">
    <source>
        <dbReference type="ARBA" id="ARBA00023136"/>
    </source>
</evidence>
<feature type="transmembrane region" description="Helical" evidence="7">
    <location>
        <begin position="21"/>
        <end position="39"/>
    </location>
</feature>
<evidence type="ECO:0000256" key="6">
    <source>
        <dbReference type="SAM" id="MobiDB-lite"/>
    </source>
</evidence>
<dbReference type="InterPro" id="IPR001851">
    <property type="entry name" value="ABC_transp_permease"/>
</dbReference>
<feature type="compositionally biased region" description="Basic and acidic residues" evidence="6">
    <location>
        <begin position="371"/>
        <end position="385"/>
    </location>
</feature>
<feature type="transmembrane region" description="Helical" evidence="7">
    <location>
        <begin position="125"/>
        <end position="143"/>
    </location>
</feature>
<evidence type="ECO:0000256" key="3">
    <source>
        <dbReference type="ARBA" id="ARBA00022692"/>
    </source>
</evidence>
<comment type="subcellular location">
    <subcellularLocation>
        <location evidence="1">Cell membrane</location>
        <topology evidence="1">Multi-pass membrane protein</topology>
    </subcellularLocation>
</comment>
<proteinExistence type="predicted"/>
<accession>A0ABN2MVV9</accession>
<evidence type="ECO:0000256" key="4">
    <source>
        <dbReference type="ARBA" id="ARBA00022989"/>
    </source>
</evidence>
<comment type="caution">
    <text evidence="8">The sequence shown here is derived from an EMBL/GenBank/DDBJ whole genome shotgun (WGS) entry which is preliminary data.</text>
</comment>
<evidence type="ECO:0000256" key="1">
    <source>
        <dbReference type="ARBA" id="ARBA00004651"/>
    </source>
</evidence>
<gene>
    <name evidence="8" type="ORF">GCM10009836_19080</name>
</gene>
<dbReference type="RefSeq" id="WP_344414650.1">
    <property type="nucleotide sequence ID" value="NZ_BAAAQK010000005.1"/>
</dbReference>
<dbReference type="CDD" id="cd06581">
    <property type="entry name" value="TM_PBP1_LivM_like"/>
    <property type="match status" value="1"/>
</dbReference>
<evidence type="ECO:0000256" key="7">
    <source>
        <dbReference type="SAM" id="Phobius"/>
    </source>
</evidence>
<name>A0ABN2MVV9_9PSEU</name>
<keyword evidence="5 7" id="KW-0472">Membrane</keyword>
<sequence length="385" mass="39798">MSILQNLKRRPAQTSRSVRRTSLVLVAVLALYALLAAVGAVDGAYLGQGAVVLIAAFGAYGLNLITGYAGLASIGNAGFMAIGGIIGWSVLESTGSFELALLLGGVAGLVSGGIVGAIALRWHGFYLVLATLAVQAIVVFVLQEIQLAPGSEYLAGFTFGPMTFFGVDLFDDTTWTVLLAVLLAVVVLLIAGLVDGRFGRAWMAIRENERAADVCGINVVWMKILTFAIGSAIIAFGGVLAAAYAGSMSYESFTLEVSTSFVAMIIVGGLGSMAGPLLGALVVRLIPYVIQSNGNTEVGRALNDINGGTGLPFLQTILYCAIVLAFLVFEPMGLANLGNRLRGLLARRRRPGGGDSGGGDPGGGPPVPEPPRNDPEPVGAERSRA</sequence>
<keyword evidence="9" id="KW-1185">Reference proteome</keyword>
<dbReference type="Pfam" id="PF02653">
    <property type="entry name" value="BPD_transp_2"/>
    <property type="match status" value="1"/>
</dbReference>
<keyword evidence="4 7" id="KW-1133">Transmembrane helix</keyword>
<feature type="transmembrane region" description="Helical" evidence="7">
    <location>
        <begin position="69"/>
        <end position="91"/>
    </location>
</feature>
<feature type="transmembrane region" description="Helical" evidence="7">
    <location>
        <begin position="97"/>
        <end position="118"/>
    </location>
</feature>
<feature type="transmembrane region" description="Helical" evidence="7">
    <location>
        <begin position="215"/>
        <end position="241"/>
    </location>
</feature>
<reference evidence="8 9" key="1">
    <citation type="journal article" date="2019" name="Int. J. Syst. Evol. Microbiol.">
        <title>The Global Catalogue of Microorganisms (GCM) 10K type strain sequencing project: providing services to taxonomists for standard genome sequencing and annotation.</title>
        <authorList>
            <consortium name="The Broad Institute Genomics Platform"/>
            <consortium name="The Broad Institute Genome Sequencing Center for Infectious Disease"/>
            <person name="Wu L."/>
            <person name="Ma J."/>
        </authorList>
    </citation>
    <scope>NUCLEOTIDE SEQUENCE [LARGE SCALE GENOMIC DNA]</scope>
    <source>
        <strain evidence="8 9">JCM 16009</strain>
    </source>
</reference>
<evidence type="ECO:0000313" key="9">
    <source>
        <dbReference type="Proteomes" id="UP001500449"/>
    </source>
</evidence>
<feature type="transmembrane region" description="Helical" evidence="7">
    <location>
        <begin position="261"/>
        <end position="290"/>
    </location>
</feature>
<feature type="transmembrane region" description="Helical" evidence="7">
    <location>
        <begin position="311"/>
        <end position="329"/>
    </location>
</feature>
<feature type="region of interest" description="Disordered" evidence="6">
    <location>
        <begin position="347"/>
        <end position="385"/>
    </location>
</feature>
<dbReference type="PANTHER" id="PTHR30482:SF10">
    <property type="entry name" value="HIGH-AFFINITY BRANCHED-CHAIN AMINO ACID TRANSPORT PROTEIN BRAE"/>
    <property type="match status" value="1"/>
</dbReference>
<evidence type="ECO:0000256" key="2">
    <source>
        <dbReference type="ARBA" id="ARBA00022475"/>
    </source>
</evidence>
<dbReference type="EMBL" id="BAAAQK010000005">
    <property type="protein sequence ID" value="GAA1840019.1"/>
    <property type="molecule type" value="Genomic_DNA"/>
</dbReference>
<keyword evidence="3 7" id="KW-0812">Transmembrane</keyword>
<evidence type="ECO:0000313" key="8">
    <source>
        <dbReference type="EMBL" id="GAA1840019.1"/>
    </source>
</evidence>
<feature type="compositionally biased region" description="Gly residues" evidence="6">
    <location>
        <begin position="353"/>
        <end position="362"/>
    </location>
</feature>
<dbReference type="InterPro" id="IPR043428">
    <property type="entry name" value="LivM-like"/>
</dbReference>
<protein>
    <submittedName>
        <fullName evidence="8">Branched-chain amino acid ABC transporter permease</fullName>
    </submittedName>
</protein>